<reference evidence="1" key="1">
    <citation type="journal article" date="2013" name="Environ. Microbiol.">
        <title>Microbiota from the distal guts of lean and obese adolescents exhibit partial functional redundancy besides clear differences in community structure.</title>
        <authorList>
            <person name="Ferrer M."/>
            <person name="Ruiz A."/>
            <person name="Lanza F."/>
            <person name="Haange S.B."/>
            <person name="Oberbach A."/>
            <person name="Till H."/>
            <person name="Bargiela R."/>
            <person name="Campoy C."/>
            <person name="Segura M.T."/>
            <person name="Richter M."/>
            <person name="von Bergen M."/>
            <person name="Seifert J."/>
            <person name="Suarez A."/>
        </authorList>
    </citation>
    <scope>NUCLEOTIDE SEQUENCE</scope>
</reference>
<dbReference type="EMBL" id="AJWZ01011128">
    <property type="protein sequence ID" value="EKC46406.1"/>
    <property type="molecule type" value="Genomic_DNA"/>
</dbReference>
<dbReference type="InterPro" id="IPR040085">
    <property type="entry name" value="MJ0674-like"/>
</dbReference>
<comment type="caution">
    <text evidence="1">The sequence shown here is derived from an EMBL/GenBank/DDBJ whole genome shotgun (WGS) entry which is preliminary data.</text>
</comment>
<name>K1SG52_9ZZZZ</name>
<accession>K1SG52</accession>
<feature type="non-terminal residue" evidence="1">
    <location>
        <position position="1"/>
    </location>
</feature>
<proteinExistence type="predicted"/>
<protein>
    <submittedName>
        <fullName evidence="1">Radical SAM domain protein</fullName>
    </submittedName>
</protein>
<evidence type="ECO:0000313" key="1">
    <source>
        <dbReference type="EMBL" id="EKC46406.1"/>
    </source>
</evidence>
<dbReference type="PANTHER" id="PTHR43075">
    <property type="entry name" value="FORMATE LYASE ACTIVATING ENZYME, PUTATIVE (AFU_ORTHOLOGUE AFUA_2G15630)-RELATED"/>
    <property type="match status" value="1"/>
</dbReference>
<gene>
    <name evidence="1" type="ORF">OBE_16277</name>
</gene>
<dbReference type="AlphaFoldDB" id="K1SG52"/>
<organism evidence="1">
    <name type="scientific">human gut metagenome</name>
    <dbReference type="NCBI Taxonomy" id="408170"/>
    <lineage>
        <taxon>unclassified sequences</taxon>
        <taxon>metagenomes</taxon>
        <taxon>organismal metagenomes</taxon>
    </lineage>
</organism>
<dbReference type="PANTHER" id="PTHR43075:SF1">
    <property type="entry name" value="FORMATE LYASE ACTIVATING ENZYME, PUTATIVE (AFU_ORTHOLOGUE AFUA_2G15630)-RELATED"/>
    <property type="match status" value="1"/>
</dbReference>
<sequence length="123" mass="13920">VARAAILEMYRQTGPFRLDEDGMLQRGVLIRHLILPQQVENTRRVIDWVGQTFAPGQVLFSLMSQYTPVGDLAQWPELQHPISPELHEEMYQYLIDSPITDGFYQDLDAATGDMIPAFDGTGV</sequence>